<dbReference type="GO" id="GO:0070212">
    <property type="term" value="P:protein poly-ADP-ribosylation"/>
    <property type="evidence" value="ECO:0007669"/>
    <property type="project" value="TreeGrafter"/>
</dbReference>
<dbReference type="SUPFAM" id="SSF142921">
    <property type="entry name" value="WGR domain-like"/>
    <property type="match status" value="1"/>
</dbReference>
<keyword evidence="10" id="KW-0238">DNA-binding</keyword>
<sequence length="745" mass="84277">MPRRKKTDTTEDGSGDTVPTKKSKLGSQIDGVTVRWEWEGDKSTWTKYSDDKNESITDAFNLKKPSMSFDVAGGASLEVVFDKMVQKNSKTGWSRRVRLAVKDDKSDDYYVWQWEDEKGKWIPYNAEHSVEIENARITGKDLNIVANHRAYDIDFSQMEQVNTVTNVARTIDRCKSDAVEPIDSPKKVAPKRVSSRGDAVKVKVEPEDEPTTSKSAGKGKGKAAKSGGKKGKSGADENGSEEKVKTVVIKGKAPVDSECTQMLGKAHVFYEGKDVWDCMLNQTNVGNNNNKYFMIQLLEEDSKKSYHVWFRWGRVGYKGQNNLIPCGANLDVAKKTFCKKFYYKTKNDWANRSKFVHSPGKYDMLAMDYGEDSKGEDVVDTAVTKDMKYPDSKLDKSLQNLIDLICDVKSMEDAVKEMKYDAKKAPLGKLTSDQVKAGYASLKKIETCINKGDFGQHLTQACNEFYTRIPHTFGMSQPPLIRSKEEVKAKIHLLEALSDIEIAIKVLKQGDMSDNPIDRHYKSLNVDIVPVEKSSDDYKMVNEYLLNTHAATHSQYKMEIVSLFEMKKHGEDKNFKDLGNRVFVRTTLNDLKYSSGDVNWVEFLVKVYALLTRSSVNWIHEYCFGKGVYFADMSSKSANYCFASRSKNIGCILLSEGIIPSENMLYPDGPSTQLSSLDFRWSTNMALADGQDEQKSSIFGTVKRFKPPSHKIVQYLIQHTQMHYEITVYSAQITILYVGISKYTF</sequence>
<evidence type="ECO:0000256" key="6">
    <source>
        <dbReference type="ARBA" id="ARBA00022737"/>
    </source>
</evidence>
<evidence type="ECO:0000256" key="2">
    <source>
        <dbReference type="ARBA" id="ARBA00022676"/>
    </source>
</evidence>
<organism evidence="19 20">
    <name type="scientific">Mytilus galloprovincialis</name>
    <name type="common">Mediterranean mussel</name>
    <dbReference type="NCBI Taxonomy" id="29158"/>
    <lineage>
        <taxon>Eukaryota</taxon>
        <taxon>Metazoa</taxon>
        <taxon>Spiralia</taxon>
        <taxon>Lophotrochozoa</taxon>
        <taxon>Mollusca</taxon>
        <taxon>Bivalvia</taxon>
        <taxon>Autobranchia</taxon>
        <taxon>Pteriomorphia</taxon>
        <taxon>Mytilida</taxon>
        <taxon>Mytiloidea</taxon>
        <taxon>Mytilidae</taxon>
        <taxon>Mytilinae</taxon>
        <taxon>Mytilus</taxon>
    </lineage>
</organism>
<dbReference type="GO" id="GO:0008270">
    <property type="term" value="F:zinc ion binding"/>
    <property type="evidence" value="ECO:0007669"/>
    <property type="project" value="UniProtKB-KW"/>
</dbReference>
<evidence type="ECO:0000256" key="1">
    <source>
        <dbReference type="ARBA" id="ARBA00004123"/>
    </source>
</evidence>
<dbReference type="GO" id="GO:0016779">
    <property type="term" value="F:nucleotidyltransferase activity"/>
    <property type="evidence" value="ECO:0007669"/>
    <property type="project" value="UniProtKB-KW"/>
</dbReference>
<dbReference type="SMART" id="SM00773">
    <property type="entry name" value="WGR"/>
    <property type="match status" value="1"/>
</dbReference>
<feature type="compositionally biased region" description="Basic residues" evidence="14">
    <location>
        <begin position="217"/>
        <end position="232"/>
    </location>
</feature>
<keyword evidence="20" id="KW-1185">Reference proteome</keyword>
<protein>
    <recommendedName>
        <fullName evidence="13">Poly [ADP-ribose] polymerase</fullName>
        <shortName evidence="13">PARP</shortName>
        <ecNumber evidence="13">2.4.2.-</ecNumber>
    </recommendedName>
</protein>
<dbReference type="InterPro" id="IPR036930">
    <property type="entry name" value="WGR_dom_sf"/>
</dbReference>
<feature type="domain" description="WGR" evidence="18">
    <location>
        <begin position="265"/>
        <end position="362"/>
    </location>
</feature>
<dbReference type="SUPFAM" id="SSF56399">
    <property type="entry name" value="ADP-ribosylation"/>
    <property type="match status" value="1"/>
</dbReference>
<dbReference type="Gene3D" id="3.90.228.10">
    <property type="match status" value="1"/>
</dbReference>
<evidence type="ECO:0000256" key="3">
    <source>
        <dbReference type="ARBA" id="ARBA00022679"/>
    </source>
</evidence>
<evidence type="ECO:0000256" key="9">
    <source>
        <dbReference type="ARBA" id="ARBA00023027"/>
    </source>
</evidence>
<dbReference type="PROSITE" id="PS51977">
    <property type="entry name" value="WGR"/>
    <property type="match status" value="1"/>
</dbReference>
<dbReference type="Pfam" id="PF00644">
    <property type="entry name" value="PARP"/>
    <property type="match status" value="1"/>
</dbReference>
<evidence type="ECO:0000256" key="10">
    <source>
        <dbReference type="ARBA" id="ARBA00023125"/>
    </source>
</evidence>
<feature type="domain" description="PARP alpha-helical" evidence="17">
    <location>
        <begin position="391"/>
        <end position="508"/>
    </location>
</feature>
<dbReference type="InterPro" id="IPR004170">
    <property type="entry name" value="WWE_dom"/>
</dbReference>
<dbReference type="EMBL" id="UYJE01009954">
    <property type="protein sequence ID" value="VDI78311.1"/>
    <property type="molecule type" value="Genomic_DNA"/>
</dbReference>
<keyword evidence="4" id="KW-0548">Nucleotidyltransferase</keyword>
<feature type="non-terminal residue" evidence="19">
    <location>
        <position position="745"/>
    </location>
</feature>
<dbReference type="InterPro" id="IPR036616">
    <property type="entry name" value="Poly(ADP-ribose)pol_reg_dom_sf"/>
</dbReference>
<dbReference type="PROSITE" id="PS50918">
    <property type="entry name" value="WWE"/>
    <property type="match status" value="1"/>
</dbReference>
<evidence type="ECO:0000256" key="11">
    <source>
        <dbReference type="ARBA" id="ARBA00023242"/>
    </source>
</evidence>
<dbReference type="PANTHER" id="PTHR10459:SF60">
    <property type="entry name" value="POLY [ADP-RIBOSE] POLYMERASE 2"/>
    <property type="match status" value="1"/>
</dbReference>
<dbReference type="InterPro" id="IPR012317">
    <property type="entry name" value="Poly(ADP-ribose)pol_cat_dom"/>
</dbReference>
<dbReference type="InterPro" id="IPR050800">
    <property type="entry name" value="ARTD/PARP"/>
</dbReference>
<feature type="region of interest" description="Disordered" evidence="14">
    <location>
        <begin position="181"/>
        <end position="244"/>
    </location>
</feature>
<accession>A0A8B6HEG2</accession>
<dbReference type="InterPro" id="IPR037197">
    <property type="entry name" value="WWE_dom_sf"/>
</dbReference>
<evidence type="ECO:0000313" key="19">
    <source>
        <dbReference type="EMBL" id="VDI78311.1"/>
    </source>
</evidence>
<keyword evidence="9 13" id="KW-0520">NAD</keyword>
<keyword evidence="5" id="KW-0479">Metal-binding</keyword>
<dbReference type="SUPFAM" id="SSF47587">
    <property type="entry name" value="Domain of poly(ADP-ribose) polymerase"/>
    <property type="match status" value="1"/>
</dbReference>
<evidence type="ECO:0000256" key="4">
    <source>
        <dbReference type="ARBA" id="ARBA00022695"/>
    </source>
</evidence>
<evidence type="ECO:0000256" key="13">
    <source>
        <dbReference type="RuleBase" id="RU362114"/>
    </source>
</evidence>
<dbReference type="CDD" id="cd08003">
    <property type="entry name" value="WGR_PARP2_like"/>
    <property type="match status" value="1"/>
</dbReference>
<evidence type="ECO:0000256" key="5">
    <source>
        <dbReference type="ARBA" id="ARBA00022723"/>
    </source>
</evidence>
<feature type="domain" description="WWE" evidence="15">
    <location>
        <begin position="98"/>
        <end position="173"/>
    </location>
</feature>
<dbReference type="FunFam" id="1.20.142.10:FF:000001">
    <property type="entry name" value="Poly [ADP-ribose] polymerase"/>
    <property type="match status" value="1"/>
</dbReference>
<keyword evidence="8" id="KW-0862">Zinc</keyword>
<evidence type="ECO:0000259" key="18">
    <source>
        <dbReference type="PROSITE" id="PS51977"/>
    </source>
</evidence>
<comment type="catalytic activity">
    <reaction evidence="12">
        <text>NAD(+) + (ADP-D-ribosyl)n-acceptor = nicotinamide + (ADP-D-ribosyl)n+1-acceptor + H(+).</text>
        <dbReference type="EC" id="2.4.2.30"/>
    </reaction>
</comment>
<evidence type="ECO:0000313" key="20">
    <source>
        <dbReference type="Proteomes" id="UP000596742"/>
    </source>
</evidence>
<comment type="caution">
    <text evidence="19">The sequence shown here is derived from an EMBL/GenBank/DDBJ whole genome shotgun (WGS) entry which is preliminary data.</text>
</comment>
<dbReference type="SMART" id="SM00678">
    <property type="entry name" value="WWE"/>
    <property type="match status" value="2"/>
</dbReference>
<dbReference type="InterPro" id="IPR004102">
    <property type="entry name" value="Poly(ADP-ribose)pol_reg_dom"/>
</dbReference>
<dbReference type="CDD" id="cd01437">
    <property type="entry name" value="parp_like"/>
    <property type="match status" value="1"/>
</dbReference>
<dbReference type="GO" id="GO:0003677">
    <property type="term" value="F:DNA binding"/>
    <property type="evidence" value="ECO:0007669"/>
    <property type="project" value="UniProtKB-KW"/>
</dbReference>
<gene>
    <name evidence="19" type="ORF">MGAL_10B064142</name>
</gene>
<dbReference type="Pfam" id="PF05406">
    <property type="entry name" value="WGR"/>
    <property type="match status" value="1"/>
</dbReference>
<dbReference type="Gene3D" id="3.30.720.50">
    <property type="match status" value="2"/>
</dbReference>
<dbReference type="GO" id="GO:0006302">
    <property type="term" value="P:double-strand break repair"/>
    <property type="evidence" value="ECO:0007669"/>
    <property type="project" value="TreeGrafter"/>
</dbReference>
<keyword evidence="11" id="KW-0539">Nucleus</keyword>
<evidence type="ECO:0000259" key="15">
    <source>
        <dbReference type="PROSITE" id="PS50918"/>
    </source>
</evidence>
<dbReference type="EC" id="2.4.2.-" evidence="13"/>
<evidence type="ECO:0000259" key="16">
    <source>
        <dbReference type="PROSITE" id="PS51059"/>
    </source>
</evidence>
<keyword evidence="2 13" id="KW-0328">Glycosyltransferase</keyword>
<dbReference type="PANTHER" id="PTHR10459">
    <property type="entry name" value="DNA LIGASE"/>
    <property type="match status" value="1"/>
</dbReference>
<feature type="domain" description="PARP catalytic" evidence="16">
    <location>
        <begin position="515"/>
        <end position="745"/>
    </location>
</feature>
<evidence type="ECO:0000256" key="12">
    <source>
        <dbReference type="ARBA" id="ARBA00033987"/>
    </source>
</evidence>
<comment type="subcellular location">
    <subcellularLocation>
        <location evidence="1">Nucleus</location>
    </subcellularLocation>
</comment>
<feature type="region of interest" description="Disordered" evidence="14">
    <location>
        <begin position="1"/>
        <end position="27"/>
    </location>
</feature>
<evidence type="ECO:0000256" key="8">
    <source>
        <dbReference type="ARBA" id="ARBA00022833"/>
    </source>
</evidence>
<dbReference type="Pfam" id="PF02877">
    <property type="entry name" value="PARP_reg"/>
    <property type="match status" value="1"/>
</dbReference>
<dbReference type="InterPro" id="IPR018123">
    <property type="entry name" value="WWE-dom_subgr"/>
</dbReference>
<keyword evidence="7" id="KW-0863">Zinc-finger</keyword>
<reference evidence="19" key="1">
    <citation type="submission" date="2018-11" db="EMBL/GenBank/DDBJ databases">
        <authorList>
            <person name="Alioto T."/>
            <person name="Alioto T."/>
        </authorList>
    </citation>
    <scope>NUCLEOTIDE SEQUENCE</scope>
</reference>
<dbReference type="Proteomes" id="UP000596742">
    <property type="component" value="Unassembled WGS sequence"/>
</dbReference>
<dbReference type="OrthoDB" id="429950at2759"/>
<name>A0A8B6HEG2_MYTGA</name>
<dbReference type="InterPro" id="IPR008893">
    <property type="entry name" value="WGR_domain"/>
</dbReference>
<dbReference type="AlphaFoldDB" id="A0A8B6HEG2"/>
<evidence type="ECO:0000256" key="14">
    <source>
        <dbReference type="SAM" id="MobiDB-lite"/>
    </source>
</evidence>
<proteinExistence type="predicted"/>
<dbReference type="GO" id="GO:0003950">
    <property type="term" value="F:NAD+ poly-ADP-ribosyltransferase activity"/>
    <property type="evidence" value="ECO:0007669"/>
    <property type="project" value="UniProtKB-UniRule"/>
</dbReference>
<dbReference type="PROSITE" id="PS51060">
    <property type="entry name" value="PARP_ALPHA_HD"/>
    <property type="match status" value="1"/>
</dbReference>
<dbReference type="Gene3D" id="1.20.142.10">
    <property type="entry name" value="Poly(ADP-ribose) polymerase, regulatory domain"/>
    <property type="match status" value="1"/>
</dbReference>
<dbReference type="PROSITE" id="PS51059">
    <property type="entry name" value="PARP_CATALYTIC"/>
    <property type="match status" value="1"/>
</dbReference>
<evidence type="ECO:0000256" key="7">
    <source>
        <dbReference type="ARBA" id="ARBA00022771"/>
    </source>
</evidence>
<keyword evidence="3 13" id="KW-0808">Transferase</keyword>
<dbReference type="SUPFAM" id="SSF117839">
    <property type="entry name" value="WWE domain"/>
    <property type="match status" value="2"/>
</dbReference>
<evidence type="ECO:0000259" key="17">
    <source>
        <dbReference type="PROSITE" id="PS51060"/>
    </source>
</evidence>
<keyword evidence="6" id="KW-0677">Repeat</keyword>
<dbReference type="Pfam" id="PF02825">
    <property type="entry name" value="WWE"/>
    <property type="match status" value="2"/>
</dbReference>
<dbReference type="GO" id="GO:1990404">
    <property type="term" value="F:NAD+-protein mono-ADP-ribosyltransferase activity"/>
    <property type="evidence" value="ECO:0007669"/>
    <property type="project" value="TreeGrafter"/>
</dbReference>
<dbReference type="GO" id="GO:0005730">
    <property type="term" value="C:nucleolus"/>
    <property type="evidence" value="ECO:0007669"/>
    <property type="project" value="TreeGrafter"/>
</dbReference>